<evidence type="ECO:0000259" key="2">
    <source>
        <dbReference type="Pfam" id="PF00975"/>
    </source>
</evidence>
<feature type="domain" description="Thioesterase" evidence="2">
    <location>
        <begin position="99"/>
        <end position="196"/>
    </location>
</feature>
<feature type="domain" description="Carrier" evidence="1">
    <location>
        <begin position="21"/>
        <end position="64"/>
    </location>
</feature>
<gene>
    <name evidence="3" type="ORF">D9758_007290</name>
</gene>
<evidence type="ECO:0000313" key="3">
    <source>
        <dbReference type="EMBL" id="KAF5361709.1"/>
    </source>
</evidence>
<dbReference type="InterPro" id="IPR036736">
    <property type="entry name" value="ACP-like_sf"/>
</dbReference>
<dbReference type="InterPro" id="IPR001031">
    <property type="entry name" value="Thioesterase"/>
</dbReference>
<reference evidence="3 4" key="1">
    <citation type="journal article" date="2020" name="ISME J.">
        <title>Uncovering the hidden diversity of litter-decomposition mechanisms in mushroom-forming fungi.</title>
        <authorList>
            <person name="Floudas D."/>
            <person name="Bentzer J."/>
            <person name="Ahren D."/>
            <person name="Johansson T."/>
            <person name="Persson P."/>
            <person name="Tunlid A."/>
        </authorList>
    </citation>
    <scope>NUCLEOTIDE SEQUENCE [LARGE SCALE GENOMIC DNA]</scope>
    <source>
        <strain evidence="3 4">CBS 291.85</strain>
    </source>
</reference>
<dbReference type="EMBL" id="JAACJM010000039">
    <property type="protein sequence ID" value="KAF5361709.1"/>
    <property type="molecule type" value="Genomic_DNA"/>
</dbReference>
<dbReference type="OrthoDB" id="3059495at2759"/>
<evidence type="ECO:0008006" key="5">
    <source>
        <dbReference type="Google" id="ProtNLM"/>
    </source>
</evidence>
<dbReference type="InterPro" id="IPR009081">
    <property type="entry name" value="PP-bd_ACP"/>
</dbReference>
<evidence type="ECO:0000313" key="4">
    <source>
        <dbReference type="Proteomes" id="UP000559256"/>
    </source>
</evidence>
<dbReference type="Proteomes" id="UP000559256">
    <property type="component" value="Unassembled WGS sequence"/>
</dbReference>
<protein>
    <recommendedName>
        <fullName evidence="5">Thioesterase domain-containing protein</fullName>
    </recommendedName>
</protein>
<name>A0A8H5GB65_9AGAR</name>
<dbReference type="SUPFAM" id="SSF47336">
    <property type="entry name" value="ACP-like"/>
    <property type="match status" value="1"/>
</dbReference>
<keyword evidence="4" id="KW-1185">Reference proteome</keyword>
<organism evidence="3 4">
    <name type="scientific">Tetrapyrgos nigripes</name>
    <dbReference type="NCBI Taxonomy" id="182062"/>
    <lineage>
        <taxon>Eukaryota</taxon>
        <taxon>Fungi</taxon>
        <taxon>Dikarya</taxon>
        <taxon>Basidiomycota</taxon>
        <taxon>Agaricomycotina</taxon>
        <taxon>Agaricomycetes</taxon>
        <taxon>Agaricomycetidae</taxon>
        <taxon>Agaricales</taxon>
        <taxon>Marasmiineae</taxon>
        <taxon>Marasmiaceae</taxon>
        <taxon>Tetrapyrgos</taxon>
    </lineage>
</organism>
<dbReference type="Pfam" id="PF00975">
    <property type="entry name" value="Thioesterase"/>
    <property type="match status" value="1"/>
</dbReference>
<dbReference type="SUPFAM" id="SSF53474">
    <property type="entry name" value="alpha/beta-Hydrolases"/>
    <property type="match status" value="1"/>
</dbReference>
<proteinExistence type="predicted"/>
<evidence type="ECO:0000259" key="1">
    <source>
        <dbReference type="Pfam" id="PF00550"/>
    </source>
</evidence>
<dbReference type="Gene3D" id="3.40.50.1820">
    <property type="entry name" value="alpha/beta hydrolase"/>
    <property type="match status" value="1"/>
</dbReference>
<comment type="caution">
    <text evidence="3">The sequence shown here is derived from an EMBL/GenBank/DDBJ whole genome shotgun (WGS) entry which is preliminary data.</text>
</comment>
<dbReference type="InterPro" id="IPR029058">
    <property type="entry name" value="AB_hydrolase_fold"/>
</dbReference>
<accession>A0A8H5GB65</accession>
<dbReference type="AlphaFoldDB" id="A0A8H5GB65"/>
<dbReference type="Pfam" id="PF00550">
    <property type="entry name" value="PP-binding"/>
    <property type="match status" value="1"/>
</dbReference>
<sequence>MYLLYSPELSIVKQIPSMYKSLFNLGGHSLIATLIVAALRRELKTSLSVANFKHPTVKDTAAFIDTEEGRPSEGFMSLAETVGASATITIRNELSGSAVFLFPEATGFASVYSSAFDHIPRKTAAFGDQNWGQTDTTESITSIVTSLIPAIRAVQPKGPYFLSGWSFGGYLALEAALQLEAAGESAGIVIMFDSSVYDREIGKERWYSELDPLLAIVEDKARWLTQFMKCNRMINEYKLRPGCFEGRAVLVRAERGRDPGEEHPPPVEAYNGWRKILPQIEVIGIDSTHRAMFDQANGPEMGKIIAGLLNEVDV</sequence>